<dbReference type="GeneID" id="111594457"/>
<dbReference type="Proteomes" id="UP000504633">
    <property type="component" value="Unplaced"/>
</dbReference>
<dbReference type="OMA" id="NELMECM"/>
<feature type="coiled-coil region" evidence="1">
    <location>
        <begin position="39"/>
        <end position="101"/>
    </location>
</feature>
<evidence type="ECO:0000256" key="1">
    <source>
        <dbReference type="SAM" id="Coils"/>
    </source>
</evidence>
<reference evidence="3" key="1">
    <citation type="submission" date="2025-08" db="UniProtKB">
        <authorList>
            <consortium name="RefSeq"/>
        </authorList>
    </citation>
    <scope>IDENTIFICATION</scope>
    <source>
        <strain evidence="3">15085-1641.00</strain>
        <tissue evidence="3">Whole body</tissue>
    </source>
</reference>
<gene>
    <name evidence="3" type="primary">LOC111594457</name>
</gene>
<sequence length="214" mass="24444">MSKQIDTRKRLMVMLQNDISLQQQENALAKQSTKFHNKMAGRQQTIKRQQRKLDKLNEMSNLRQDDEENRIAFEQAMRDKLSREQQNLIEMQKELATKKQQRDDMIGFARTLSEATNTYINLNALPARVKGVAVLPDQGEWIPFNCDAYDLKGLNTLWSHLNKPSSTAEKWQQLFSVDSSTLPSAEGKENANASMSVIEIDLTSPTSNRSVGEN</sequence>
<protein>
    <submittedName>
        <fullName evidence="3">Kinetochore protein Spc25</fullName>
    </submittedName>
</protein>
<proteinExistence type="predicted"/>
<dbReference type="RefSeq" id="XP_023163521.2">
    <property type="nucleotide sequence ID" value="XM_023307753.2"/>
</dbReference>
<evidence type="ECO:0000313" key="3">
    <source>
        <dbReference type="RefSeq" id="XP_023163521.2"/>
    </source>
</evidence>
<dbReference type="KEGG" id="dhe:111594457"/>
<name>A0A6J1L9Y1_DROHY</name>
<feature type="non-terminal residue" evidence="3">
    <location>
        <position position="214"/>
    </location>
</feature>
<dbReference type="OrthoDB" id="8006210at2759"/>
<organism evidence="2 3">
    <name type="scientific">Drosophila hydei</name>
    <name type="common">Fruit fly</name>
    <dbReference type="NCBI Taxonomy" id="7224"/>
    <lineage>
        <taxon>Eukaryota</taxon>
        <taxon>Metazoa</taxon>
        <taxon>Ecdysozoa</taxon>
        <taxon>Arthropoda</taxon>
        <taxon>Hexapoda</taxon>
        <taxon>Insecta</taxon>
        <taxon>Pterygota</taxon>
        <taxon>Neoptera</taxon>
        <taxon>Endopterygota</taxon>
        <taxon>Diptera</taxon>
        <taxon>Brachycera</taxon>
        <taxon>Muscomorpha</taxon>
        <taxon>Ephydroidea</taxon>
        <taxon>Drosophilidae</taxon>
        <taxon>Drosophila</taxon>
    </lineage>
</organism>
<accession>A0A6J1L9Y1</accession>
<dbReference type="AlphaFoldDB" id="A0A6J1L9Y1"/>
<keyword evidence="1" id="KW-0175">Coiled coil</keyword>
<evidence type="ECO:0000313" key="2">
    <source>
        <dbReference type="Proteomes" id="UP000504633"/>
    </source>
</evidence>
<keyword evidence="2" id="KW-1185">Reference proteome</keyword>